<evidence type="ECO:0000313" key="1">
    <source>
        <dbReference type="EMBL" id="CAE8590506.1"/>
    </source>
</evidence>
<dbReference type="EMBL" id="CAJNNV010004307">
    <property type="protein sequence ID" value="CAE8590506.1"/>
    <property type="molecule type" value="Genomic_DNA"/>
</dbReference>
<proteinExistence type="predicted"/>
<sequence>NVVKQAFSPEDLKATATRLKEIELVDISEVELLVKAIVSEAVANHADCKHYAEIICILCQQMGFCRFPGICQGIRVKDAFMRALISHVQVDFF</sequence>
<keyword evidence="2" id="KW-1185">Reference proteome</keyword>
<comment type="caution">
    <text evidence="1">The sequence shown here is derived from an EMBL/GenBank/DDBJ whole genome shotgun (WGS) entry which is preliminary data.</text>
</comment>
<protein>
    <submittedName>
        <fullName evidence="1">Uncharacterized protein</fullName>
    </submittedName>
</protein>
<accession>A0A813DVX5</accession>
<feature type="non-terminal residue" evidence="1">
    <location>
        <position position="93"/>
    </location>
</feature>
<feature type="non-terminal residue" evidence="1">
    <location>
        <position position="1"/>
    </location>
</feature>
<name>A0A813DVX5_POLGL</name>
<reference evidence="1" key="1">
    <citation type="submission" date="2021-02" db="EMBL/GenBank/DDBJ databases">
        <authorList>
            <person name="Dougan E. K."/>
            <person name="Rhodes N."/>
            <person name="Thang M."/>
            <person name="Chan C."/>
        </authorList>
    </citation>
    <scope>NUCLEOTIDE SEQUENCE</scope>
</reference>
<dbReference type="Proteomes" id="UP000654075">
    <property type="component" value="Unassembled WGS sequence"/>
</dbReference>
<gene>
    <name evidence="1" type="ORF">PGLA1383_LOCUS9227</name>
</gene>
<evidence type="ECO:0000313" key="2">
    <source>
        <dbReference type="Proteomes" id="UP000654075"/>
    </source>
</evidence>
<organism evidence="1 2">
    <name type="scientific">Polarella glacialis</name>
    <name type="common">Dinoflagellate</name>
    <dbReference type="NCBI Taxonomy" id="89957"/>
    <lineage>
        <taxon>Eukaryota</taxon>
        <taxon>Sar</taxon>
        <taxon>Alveolata</taxon>
        <taxon>Dinophyceae</taxon>
        <taxon>Suessiales</taxon>
        <taxon>Suessiaceae</taxon>
        <taxon>Polarella</taxon>
    </lineage>
</organism>
<dbReference type="AlphaFoldDB" id="A0A813DVX5"/>